<dbReference type="Pfam" id="PF01740">
    <property type="entry name" value="STAS"/>
    <property type="match status" value="1"/>
</dbReference>
<evidence type="ECO:0000256" key="7">
    <source>
        <dbReference type="ARBA" id="ARBA00022840"/>
    </source>
</evidence>
<dbReference type="EMBL" id="JBHSHC010000052">
    <property type="protein sequence ID" value="MFC4767283.1"/>
    <property type="molecule type" value="Genomic_DNA"/>
</dbReference>
<dbReference type="InterPro" id="IPR003594">
    <property type="entry name" value="HATPase_dom"/>
</dbReference>
<dbReference type="Pfam" id="PF00512">
    <property type="entry name" value="HisKA"/>
    <property type="match status" value="1"/>
</dbReference>
<feature type="domain" description="Histidine kinase" evidence="9">
    <location>
        <begin position="30"/>
        <end position="232"/>
    </location>
</feature>
<dbReference type="InterPro" id="IPR002645">
    <property type="entry name" value="STAS_dom"/>
</dbReference>
<dbReference type="PRINTS" id="PR00344">
    <property type="entry name" value="BCTRLSENSOR"/>
</dbReference>
<evidence type="ECO:0000256" key="6">
    <source>
        <dbReference type="ARBA" id="ARBA00022777"/>
    </source>
</evidence>
<keyword evidence="8" id="KW-0902">Two-component regulatory system</keyword>
<dbReference type="InterPro" id="IPR005467">
    <property type="entry name" value="His_kinase_dom"/>
</dbReference>
<evidence type="ECO:0000256" key="4">
    <source>
        <dbReference type="ARBA" id="ARBA00022679"/>
    </source>
</evidence>
<dbReference type="SUPFAM" id="SSF55874">
    <property type="entry name" value="ATPase domain of HSP90 chaperone/DNA topoisomerase II/histidine kinase"/>
    <property type="match status" value="1"/>
</dbReference>
<dbReference type="SUPFAM" id="SSF47384">
    <property type="entry name" value="Homodimeric domain of signal transducing histidine kinase"/>
    <property type="match status" value="1"/>
</dbReference>
<dbReference type="CDD" id="cd00082">
    <property type="entry name" value="HisKA"/>
    <property type="match status" value="1"/>
</dbReference>
<protein>
    <recommendedName>
        <fullName evidence="2">histidine kinase</fullName>
        <ecNumber evidence="2">2.7.13.3</ecNumber>
    </recommendedName>
</protein>
<dbReference type="PANTHER" id="PTHR43065">
    <property type="entry name" value="SENSOR HISTIDINE KINASE"/>
    <property type="match status" value="1"/>
</dbReference>
<dbReference type="PROSITE" id="PS50109">
    <property type="entry name" value="HIS_KIN"/>
    <property type="match status" value="1"/>
</dbReference>
<reference evidence="12" key="1">
    <citation type="journal article" date="2019" name="Int. J. Syst. Evol. Microbiol.">
        <title>The Global Catalogue of Microorganisms (GCM) 10K type strain sequencing project: providing services to taxonomists for standard genome sequencing and annotation.</title>
        <authorList>
            <consortium name="The Broad Institute Genomics Platform"/>
            <consortium name="The Broad Institute Genome Sequencing Center for Infectious Disease"/>
            <person name="Wu L."/>
            <person name="Ma J."/>
        </authorList>
    </citation>
    <scope>NUCLEOTIDE SEQUENCE [LARGE SCALE GENOMIC DNA]</scope>
    <source>
        <strain evidence="12">WYCCWR 12678</strain>
    </source>
</reference>
<dbReference type="InterPro" id="IPR004358">
    <property type="entry name" value="Sig_transdc_His_kin-like_C"/>
</dbReference>
<keyword evidence="12" id="KW-1185">Reference proteome</keyword>
<dbReference type="Pfam" id="PF02518">
    <property type="entry name" value="HATPase_c"/>
    <property type="match status" value="1"/>
</dbReference>
<evidence type="ECO:0000256" key="2">
    <source>
        <dbReference type="ARBA" id="ARBA00012438"/>
    </source>
</evidence>
<dbReference type="InterPro" id="IPR036890">
    <property type="entry name" value="HATPase_C_sf"/>
</dbReference>
<dbReference type="RefSeq" id="WP_380025203.1">
    <property type="nucleotide sequence ID" value="NZ_JBHSHC010000052.1"/>
</dbReference>
<dbReference type="Gene3D" id="1.10.287.130">
    <property type="match status" value="1"/>
</dbReference>
<comment type="catalytic activity">
    <reaction evidence="1">
        <text>ATP + protein L-histidine = ADP + protein N-phospho-L-histidine.</text>
        <dbReference type="EC" id="2.7.13.3"/>
    </reaction>
</comment>
<dbReference type="Proteomes" id="UP001596002">
    <property type="component" value="Unassembled WGS sequence"/>
</dbReference>
<dbReference type="PROSITE" id="PS50801">
    <property type="entry name" value="STAS"/>
    <property type="match status" value="1"/>
</dbReference>
<evidence type="ECO:0000256" key="3">
    <source>
        <dbReference type="ARBA" id="ARBA00022553"/>
    </source>
</evidence>
<evidence type="ECO:0000256" key="1">
    <source>
        <dbReference type="ARBA" id="ARBA00000085"/>
    </source>
</evidence>
<organism evidence="11 12">
    <name type="scientific">Effusibacillus consociatus</name>
    <dbReference type="NCBI Taxonomy" id="1117041"/>
    <lineage>
        <taxon>Bacteria</taxon>
        <taxon>Bacillati</taxon>
        <taxon>Bacillota</taxon>
        <taxon>Bacilli</taxon>
        <taxon>Bacillales</taxon>
        <taxon>Alicyclobacillaceae</taxon>
        <taxon>Effusibacillus</taxon>
    </lineage>
</organism>
<dbReference type="EC" id="2.7.13.3" evidence="2"/>
<feature type="domain" description="STAS" evidence="10">
    <location>
        <begin position="396"/>
        <end position="508"/>
    </location>
</feature>
<accession>A0ABV9Q050</accession>
<dbReference type="Gene3D" id="3.30.750.24">
    <property type="entry name" value="STAS domain"/>
    <property type="match status" value="1"/>
</dbReference>
<sequence>MWRSNGEENNDTSMDSTLSRLASIGQIAAGIAHEVRNPLTTVKGFLQLMEEESPHMYLEIASSELDRAISTLQNLLQVSKPDLQDEPYVPINLCIELESLLYLFQDQIYRVRIERNFRNTDEIVYGKKNQLKKAFFNLLKNAFEAIPDKGTITIEHYRMGNCVYIRIRDTGVGIPAEKLELLGTPFFTTKDEGTGMGLTQVFSTIYQHGAKIDVDSTVRAGTTFTIQFPTDVTHQMGVIDLDLQYENGQSFKEFFEQNRSRFYEVLFSDTKTVMDQVEDAAYRQNIREVCDNMADLINEDRYHELIMLARERGKIGAKNDVPLVVKLELIQGFRKVYWDFLYNYYKNSELDAEGFFQIGIKTNFIFDNYVSHYFSSYMEFKDELLRAHREMVDELSVPIIPLSSSMAVLPIVGTFDTYRAKKVQEQTLTQIASLKIQRIIIDLSGVAFMDTAVVGHLFRIVEGIGLLGCKAIITGIRPEIANTMIELGISFTEKVDTKATLQQALEDYQLVR</sequence>
<dbReference type="Gene3D" id="3.30.565.10">
    <property type="entry name" value="Histidine kinase-like ATPase, C-terminal domain"/>
    <property type="match status" value="1"/>
</dbReference>
<dbReference type="SUPFAM" id="SSF52091">
    <property type="entry name" value="SpoIIaa-like"/>
    <property type="match status" value="1"/>
</dbReference>
<keyword evidence="6" id="KW-0418">Kinase</keyword>
<comment type="caution">
    <text evidence="11">The sequence shown here is derived from an EMBL/GenBank/DDBJ whole genome shotgun (WGS) entry which is preliminary data.</text>
</comment>
<dbReference type="GO" id="GO:0005524">
    <property type="term" value="F:ATP binding"/>
    <property type="evidence" value="ECO:0007669"/>
    <property type="project" value="UniProtKB-KW"/>
</dbReference>
<dbReference type="CDD" id="cd07041">
    <property type="entry name" value="STAS_RsbR_RsbS_like"/>
    <property type="match status" value="1"/>
</dbReference>
<keyword evidence="5" id="KW-0547">Nucleotide-binding</keyword>
<proteinExistence type="predicted"/>
<dbReference type="SMART" id="SM00388">
    <property type="entry name" value="HisKA"/>
    <property type="match status" value="1"/>
</dbReference>
<evidence type="ECO:0000256" key="8">
    <source>
        <dbReference type="ARBA" id="ARBA00023012"/>
    </source>
</evidence>
<keyword evidence="3" id="KW-0597">Phosphoprotein</keyword>
<dbReference type="InterPro" id="IPR003661">
    <property type="entry name" value="HisK_dim/P_dom"/>
</dbReference>
<evidence type="ECO:0000259" key="10">
    <source>
        <dbReference type="PROSITE" id="PS50801"/>
    </source>
</evidence>
<dbReference type="InterPro" id="IPR036513">
    <property type="entry name" value="STAS_dom_sf"/>
</dbReference>
<dbReference type="InterPro" id="IPR036097">
    <property type="entry name" value="HisK_dim/P_sf"/>
</dbReference>
<evidence type="ECO:0000313" key="12">
    <source>
        <dbReference type="Proteomes" id="UP001596002"/>
    </source>
</evidence>
<evidence type="ECO:0000259" key="9">
    <source>
        <dbReference type="PROSITE" id="PS50109"/>
    </source>
</evidence>
<keyword evidence="4" id="KW-0808">Transferase</keyword>
<gene>
    <name evidence="11" type="ORF">ACFO8Q_07895</name>
</gene>
<dbReference type="PANTHER" id="PTHR43065:SF46">
    <property type="entry name" value="C4-DICARBOXYLATE TRANSPORT SENSOR PROTEIN DCTB"/>
    <property type="match status" value="1"/>
</dbReference>
<name>A0ABV9Q050_9BACL</name>
<evidence type="ECO:0000313" key="11">
    <source>
        <dbReference type="EMBL" id="MFC4767283.1"/>
    </source>
</evidence>
<dbReference type="SMART" id="SM00387">
    <property type="entry name" value="HATPase_c"/>
    <property type="match status" value="1"/>
</dbReference>
<keyword evidence="7 11" id="KW-0067">ATP-binding</keyword>
<evidence type="ECO:0000256" key="5">
    <source>
        <dbReference type="ARBA" id="ARBA00022741"/>
    </source>
</evidence>